<reference evidence="1 2" key="1">
    <citation type="journal article" date="2022" name="Plant J.">
        <title>Chromosome-level genome of Camellia lanceoleosa provides a valuable resource for understanding genome evolution and self-incompatibility.</title>
        <authorList>
            <person name="Gong W."/>
            <person name="Xiao S."/>
            <person name="Wang L."/>
            <person name="Liao Z."/>
            <person name="Chang Y."/>
            <person name="Mo W."/>
            <person name="Hu G."/>
            <person name="Li W."/>
            <person name="Zhao G."/>
            <person name="Zhu H."/>
            <person name="Hu X."/>
            <person name="Ji K."/>
            <person name="Xiang X."/>
            <person name="Song Q."/>
            <person name="Yuan D."/>
            <person name="Jin S."/>
            <person name="Zhang L."/>
        </authorList>
    </citation>
    <scope>NUCLEOTIDE SEQUENCE [LARGE SCALE GENOMIC DNA]</scope>
    <source>
        <strain evidence="1">SQ_2022a</strain>
    </source>
</reference>
<proteinExistence type="predicted"/>
<accession>A0ACC0H1W6</accession>
<dbReference type="EMBL" id="CM045764">
    <property type="protein sequence ID" value="KAI8007289.1"/>
    <property type="molecule type" value="Genomic_DNA"/>
</dbReference>
<keyword evidence="2" id="KW-1185">Reference proteome</keyword>
<organism evidence="1 2">
    <name type="scientific">Camellia lanceoleosa</name>
    <dbReference type="NCBI Taxonomy" id="1840588"/>
    <lineage>
        <taxon>Eukaryota</taxon>
        <taxon>Viridiplantae</taxon>
        <taxon>Streptophyta</taxon>
        <taxon>Embryophyta</taxon>
        <taxon>Tracheophyta</taxon>
        <taxon>Spermatophyta</taxon>
        <taxon>Magnoliopsida</taxon>
        <taxon>eudicotyledons</taxon>
        <taxon>Gunneridae</taxon>
        <taxon>Pentapetalae</taxon>
        <taxon>asterids</taxon>
        <taxon>Ericales</taxon>
        <taxon>Theaceae</taxon>
        <taxon>Camellia</taxon>
    </lineage>
</organism>
<comment type="caution">
    <text evidence="1">The sequence shown here is derived from an EMBL/GenBank/DDBJ whole genome shotgun (WGS) entry which is preliminary data.</text>
</comment>
<evidence type="ECO:0000313" key="1">
    <source>
        <dbReference type="EMBL" id="KAI8007289.1"/>
    </source>
</evidence>
<evidence type="ECO:0000313" key="2">
    <source>
        <dbReference type="Proteomes" id="UP001060215"/>
    </source>
</evidence>
<sequence length="72" mass="7914">MLTHTSWDLSSSKDHERRGWHPVTYKLANASTTLIQSIKDCVPGDGIVRAGRSTVDESSFMGKPLPVPNYLG</sequence>
<gene>
    <name evidence="1" type="ORF">LOK49_LG07G01524</name>
</gene>
<name>A0ACC0H1W6_9ERIC</name>
<protein>
    <submittedName>
        <fullName evidence="1">Glycosyltransferase BC10</fullName>
    </submittedName>
</protein>
<dbReference type="Proteomes" id="UP001060215">
    <property type="component" value="Chromosome 7"/>
</dbReference>